<evidence type="ECO:0000256" key="2">
    <source>
        <dbReference type="SAM" id="MobiDB-lite"/>
    </source>
</evidence>
<gene>
    <name evidence="4" type="ORF">Gogos_005908</name>
</gene>
<organism evidence="4 5">
    <name type="scientific">Gossypium gossypioides</name>
    <name type="common">Mexican cotton</name>
    <name type="synonym">Selera gossypioides</name>
    <dbReference type="NCBI Taxonomy" id="34282"/>
    <lineage>
        <taxon>Eukaryota</taxon>
        <taxon>Viridiplantae</taxon>
        <taxon>Streptophyta</taxon>
        <taxon>Embryophyta</taxon>
        <taxon>Tracheophyta</taxon>
        <taxon>Spermatophyta</taxon>
        <taxon>Magnoliopsida</taxon>
        <taxon>eudicotyledons</taxon>
        <taxon>Gunneridae</taxon>
        <taxon>Pentapetalae</taxon>
        <taxon>rosids</taxon>
        <taxon>malvids</taxon>
        <taxon>Malvales</taxon>
        <taxon>Malvaceae</taxon>
        <taxon>Malvoideae</taxon>
        <taxon>Gossypium</taxon>
    </lineage>
</organism>
<proteinExistence type="predicted"/>
<dbReference type="PANTHER" id="PTHR48200:SF1">
    <property type="entry name" value="AMINOTRANSFERASE-LIKE PLANT MOBILE DOMAIN-CONTAINING PROTEIN"/>
    <property type="match status" value="1"/>
</dbReference>
<name>A0A7J9C467_GOSGO</name>
<feature type="region of interest" description="Disordered" evidence="2">
    <location>
        <begin position="545"/>
        <end position="568"/>
    </location>
</feature>
<evidence type="ECO:0000256" key="1">
    <source>
        <dbReference type="SAM" id="Coils"/>
    </source>
</evidence>
<protein>
    <recommendedName>
        <fullName evidence="3">DUF7745 domain-containing protein</fullName>
    </recommendedName>
</protein>
<evidence type="ECO:0000259" key="3">
    <source>
        <dbReference type="Pfam" id="PF24924"/>
    </source>
</evidence>
<reference evidence="4 5" key="1">
    <citation type="journal article" date="2019" name="Genome Biol. Evol.">
        <title>Insights into the evolution of the New World diploid cottons (Gossypium, subgenus Houzingenia) based on genome sequencing.</title>
        <authorList>
            <person name="Grover C.E."/>
            <person name="Arick M.A. 2nd"/>
            <person name="Thrash A."/>
            <person name="Conover J.L."/>
            <person name="Sanders W.S."/>
            <person name="Peterson D.G."/>
            <person name="Frelichowski J.E."/>
            <person name="Scheffler J.A."/>
            <person name="Scheffler B.E."/>
            <person name="Wendel J.F."/>
        </authorList>
    </citation>
    <scope>NUCLEOTIDE SEQUENCE [LARGE SCALE GENOMIC DNA]</scope>
    <source>
        <strain evidence="4">5</strain>
        <tissue evidence="4">Leaf</tissue>
    </source>
</reference>
<keyword evidence="1" id="KW-0175">Coiled coil</keyword>
<feature type="domain" description="DUF7745" evidence="3">
    <location>
        <begin position="111"/>
        <end position="217"/>
    </location>
</feature>
<dbReference type="EMBL" id="JABEZY010000008">
    <property type="protein sequence ID" value="MBA0743197.1"/>
    <property type="molecule type" value="Genomic_DNA"/>
</dbReference>
<dbReference type="Pfam" id="PF24924">
    <property type="entry name" value="DUF7745"/>
    <property type="match status" value="1"/>
</dbReference>
<sequence length="608" mass="70805">FLNIELIIEKRFLDKVEDNAAVRIWSEKTQQEKGDSLTEGYMLELWDFTRISVTQDNLQELKEIWDEWDDETNITGMSKQWVAAQIKQKGDSKYIPWKSLRDLILAHPDTKKRVDVFALSIYGSISACRRAGEGRFFECAQLLLAWFHSHFWKVEKVSYQVFSKNYSPMKEFVATPKRDNISEEKWTAILQSLQDKDIELRAPWMFPIEILYRCGDFDWYWSRKFILATQGLAHCEFAYKGDNYKKKVHKISNAWNQTHKMKIFATNPMNTPKYDWWWGKRVNDNVSSSSQESTQPIEEHLQVVLPKLEIKLKAKKMRKGKNKAEEDLDSLKTYYKKLHLSLRTAGLEDALERDLLESRNEKVGLRAQVAELDRSLHQYRSRSSAIELKASINKIEELKGKIEELEAALQNCILRVKLLETKNEHWKEQFQRSQCQIRDKDHIMGEVVTQVREVADHLQTLEEQLAKVQQDMRDQIQESQRSMISQLTQLLAGGIEKGKSTVINSENDNEDPTYPLSFTPVNAQAQLDTYPRRVPVSIRPQQYQAGTSTPVNYPTASGSNLGDNSTNPVVSDLDDIAEMDRARIELPKQLEDRCKWLEEKFKAMEEVN</sequence>
<feature type="coiled-coil region" evidence="1">
    <location>
        <begin position="451"/>
        <end position="478"/>
    </location>
</feature>
<evidence type="ECO:0000313" key="4">
    <source>
        <dbReference type="EMBL" id="MBA0743197.1"/>
    </source>
</evidence>
<feature type="coiled-coil region" evidence="1">
    <location>
        <begin position="348"/>
        <end position="422"/>
    </location>
</feature>
<dbReference type="AlphaFoldDB" id="A0A7J9C467"/>
<comment type="caution">
    <text evidence="4">The sequence shown here is derived from an EMBL/GenBank/DDBJ whole genome shotgun (WGS) entry which is preliminary data.</text>
</comment>
<dbReference type="InterPro" id="IPR056647">
    <property type="entry name" value="DUF7745"/>
</dbReference>
<evidence type="ECO:0000313" key="5">
    <source>
        <dbReference type="Proteomes" id="UP000593579"/>
    </source>
</evidence>
<dbReference type="Proteomes" id="UP000593579">
    <property type="component" value="Unassembled WGS sequence"/>
</dbReference>
<dbReference type="PANTHER" id="PTHR48200">
    <property type="entry name" value="PROTEIN, PUTATIVE-RELATED"/>
    <property type="match status" value="1"/>
</dbReference>
<feature type="non-terminal residue" evidence="4">
    <location>
        <position position="1"/>
    </location>
</feature>
<accession>A0A7J9C467</accession>
<keyword evidence="5" id="KW-1185">Reference proteome</keyword>